<dbReference type="EMBL" id="VRTY01000009">
    <property type="protein sequence ID" value="TXK51301.1"/>
    <property type="molecule type" value="Genomic_DNA"/>
</dbReference>
<dbReference type="OrthoDB" id="1524766at2"/>
<name>A0A5C8KD07_9BACT</name>
<accession>A0A5C8KD07</accession>
<keyword evidence="2" id="KW-1185">Reference proteome</keyword>
<evidence type="ECO:0000313" key="2">
    <source>
        <dbReference type="Proteomes" id="UP000321926"/>
    </source>
</evidence>
<evidence type="ECO:0000313" key="1">
    <source>
        <dbReference type="EMBL" id="TXK51301.1"/>
    </source>
</evidence>
<comment type="caution">
    <text evidence="1">The sequence shown here is derived from an EMBL/GenBank/DDBJ whole genome shotgun (WGS) entry which is preliminary data.</text>
</comment>
<dbReference type="InterPro" id="IPR031977">
    <property type="entry name" value="DUF4783"/>
</dbReference>
<organism evidence="1 2">
    <name type="scientific">Pontibacter qinzhouensis</name>
    <dbReference type="NCBI Taxonomy" id="2603253"/>
    <lineage>
        <taxon>Bacteria</taxon>
        <taxon>Pseudomonadati</taxon>
        <taxon>Bacteroidota</taxon>
        <taxon>Cytophagia</taxon>
        <taxon>Cytophagales</taxon>
        <taxon>Hymenobacteraceae</taxon>
        <taxon>Pontibacter</taxon>
    </lineage>
</organism>
<dbReference type="RefSeq" id="WP_147920396.1">
    <property type="nucleotide sequence ID" value="NZ_VRTY01000009.1"/>
</dbReference>
<protein>
    <submittedName>
        <fullName evidence="1">DUF4783 domain-containing protein</fullName>
    </submittedName>
</protein>
<dbReference type="Proteomes" id="UP000321926">
    <property type="component" value="Unassembled WGS sequence"/>
</dbReference>
<reference evidence="1 2" key="1">
    <citation type="submission" date="2019-08" db="EMBL/GenBank/DDBJ databases">
        <authorList>
            <person name="Shi S."/>
        </authorList>
    </citation>
    <scope>NUCLEOTIDE SEQUENCE [LARGE SCALE GENOMIC DNA]</scope>
    <source>
        <strain evidence="1 2">GY10130</strain>
    </source>
</reference>
<dbReference type="Pfam" id="PF16022">
    <property type="entry name" value="DUF4783"/>
    <property type="match status" value="1"/>
</dbReference>
<gene>
    <name evidence="1" type="ORF">FVR03_03575</name>
</gene>
<sequence>MKHIKHIAVVFSLLLAVAFLPLGQTIAQGDFIGRISAAFKVGSAKDLARNFNSVVEITMDGGNATSYSNTQAEFVMKNFFSKYPPVECSVGHKGSSDGGQRYVILAYTSKAASNTVLVRFKEEDGRAQIYSINFIKD</sequence>
<dbReference type="AlphaFoldDB" id="A0A5C8KD07"/>
<proteinExistence type="predicted"/>
<dbReference type="Gene3D" id="3.10.450.50">
    <property type="match status" value="1"/>
</dbReference>